<proteinExistence type="predicted"/>
<comment type="caution">
    <text evidence="6">The sequence shown here is derived from an EMBL/GenBank/DDBJ whole genome shotgun (WGS) entry which is preliminary data.</text>
</comment>
<evidence type="ECO:0000256" key="2">
    <source>
        <dbReference type="ARBA" id="ARBA00022448"/>
    </source>
</evidence>
<dbReference type="InterPro" id="IPR011989">
    <property type="entry name" value="ARM-like"/>
</dbReference>
<keyword evidence="5" id="KW-0653">Protein transport</keyword>
<evidence type="ECO:0000256" key="1">
    <source>
        <dbReference type="ARBA" id="ARBA00004496"/>
    </source>
</evidence>
<gene>
    <name evidence="6" type="ORF">CCACVL1_17756</name>
</gene>
<evidence type="ECO:0000256" key="5">
    <source>
        <dbReference type="ARBA" id="ARBA00022927"/>
    </source>
</evidence>
<dbReference type="InterPro" id="IPR040122">
    <property type="entry name" value="Importin_beta"/>
</dbReference>
<dbReference type="Proteomes" id="UP000188268">
    <property type="component" value="Unassembled WGS sequence"/>
</dbReference>
<dbReference type="GO" id="GO:0005737">
    <property type="term" value="C:cytoplasm"/>
    <property type="evidence" value="ECO:0007669"/>
    <property type="project" value="UniProtKB-SubCell"/>
</dbReference>
<organism evidence="6 7">
    <name type="scientific">Corchorus capsularis</name>
    <name type="common">Jute</name>
    <dbReference type="NCBI Taxonomy" id="210143"/>
    <lineage>
        <taxon>Eukaryota</taxon>
        <taxon>Viridiplantae</taxon>
        <taxon>Streptophyta</taxon>
        <taxon>Embryophyta</taxon>
        <taxon>Tracheophyta</taxon>
        <taxon>Spermatophyta</taxon>
        <taxon>Magnoliopsida</taxon>
        <taxon>eudicotyledons</taxon>
        <taxon>Gunneridae</taxon>
        <taxon>Pentapetalae</taxon>
        <taxon>rosids</taxon>
        <taxon>malvids</taxon>
        <taxon>Malvales</taxon>
        <taxon>Malvaceae</taxon>
        <taxon>Grewioideae</taxon>
        <taxon>Apeibeae</taxon>
        <taxon>Corchorus</taxon>
    </lineage>
</organism>
<dbReference type="GO" id="GO:0006606">
    <property type="term" value="P:protein import into nucleus"/>
    <property type="evidence" value="ECO:0007669"/>
    <property type="project" value="InterPro"/>
</dbReference>
<reference evidence="6 7" key="1">
    <citation type="submission" date="2013-09" db="EMBL/GenBank/DDBJ databases">
        <title>Corchorus capsularis genome sequencing.</title>
        <authorList>
            <person name="Alam M."/>
            <person name="Haque M.S."/>
            <person name="Islam M.S."/>
            <person name="Emdad E.M."/>
            <person name="Islam M.M."/>
            <person name="Ahmed B."/>
            <person name="Halim A."/>
            <person name="Hossen Q.M.M."/>
            <person name="Hossain M.Z."/>
            <person name="Ahmed R."/>
            <person name="Khan M.M."/>
            <person name="Islam R."/>
            <person name="Rashid M.M."/>
            <person name="Khan S.A."/>
            <person name="Rahman M.S."/>
            <person name="Alam M."/>
        </authorList>
    </citation>
    <scope>NUCLEOTIDE SEQUENCE [LARGE SCALE GENOMIC DNA]</scope>
    <source>
        <strain evidence="7">cv. CVL-1</strain>
        <tissue evidence="6">Whole seedling</tissue>
    </source>
</reference>
<dbReference type="EMBL" id="AWWV01011418">
    <property type="protein sequence ID" value="OMO72496.1"/>
    <property type="molecule type" value="Genomic_DNA"/>
</dbReference>
<evidence type="ECO:0000313" key="7">
    <source>
        <dbReference type="Proteomes" id="UP000188268"/>
    </source>
</evidence>
<name>A0A1R3HQ11_COCAP</name>
<dbReference type="OrthoDB" id="10508916at2759"/>
<keyword evidence="2" id="KW-0813">Transport</keyword>
<dbReference type="InterPro" id="IPR016024">
    <property type="entry name" value="ARM-type_fold"/>
</dbReference>
<dbReference type="SUPFAM" id="SSF48371">
    <property type="entry name" value="ARM repeat"/>
    <property type="match status" value="1"/>
</dbReference>
<dbReference type="AlphaFoldDB" id="A0A1R3HQ11"/>
<keyword evidence="7" id="KW-1185">Reference proteome</keyword>
<protein>
    <submittedName>
        <fullName evidence="6">Armadillo-like helical</fullName>
    </submittedName>
</protein>
<evidence type="ECO:0000313" key="6">
    <source>
        <dbReference type="EMBL" id="OMO72496.1"/>
    </source>
</evidence>
<keyword evidence="3" id="KW-0963">Cytoplasm</keyword>
<dbReference type="STRING" id="210143.A0A1R3HQ11"/>
<dbReference type="PANTHER" id="PTHR10527">
    <property type="entry name" value="IMPORTIN BETA"/>
    <property type="match status" value="1"/>
</dbReference>
<accession>A0A1R3HQ11</accession>
<evidence type="ECO:0000256" key="4">
    <source>
        <dbReference type="ARBA" id="ARBA00022737"/>
    </source>
</evidence>
<evidence type="ECO:0000256" key="3">
    <source>
        <dbReference type="ARBA" id="ARBA00022490"/>
    </source>
</evidence>
<comment type="subcellular location">
    <subcellularLocation>
        <location evidence="1">Cytoplasm</location>
    </subcellularLocation>
</comment>
<sequence>MNNHQNFFNLFHPPYDRRPLFFHLSGPPGTGLPVYRPAHLGNENDGYIIRYRLSEVHPAVPPPPRMPQQNIVAHSLVPTPAFDDLPHHFYVGGVPVGGGPVVDTIRVFFCTTIGNSQEPGTAYPANITLLHSVHPESYEQFHTAPGRVLDTNKRVQEAACSAFATLEEEAFEELAPRLEKVLSVDCFYQLQPFYLEILMPPLTSKWQQGSNADYDLFPLLECFTSITRVS</sequence>
<dbReference type="Gene3D" id="1.25.10.10">
    <property type="entry name" value="Leucine-rich Repeat Variant"/>
    <property type="match status" value="1"/>
</dbReference>
<keyword evidence="4" id="KW-0677">Repeat</keyword>
<dbReference type="Gramene" id="OMO72496">
    <property type="protein sequence ID" value="OMO72496"/>
    <property type="gene ID" value="CCACVL1_17756"/>
</dbReference>